<proteinExistence type="predicted"/>
<gene>
    <name evidence="2" type="ORF">GRX66_09210</name>
</gene>
<keyword evidence="3" id="KW-1185">Reference proteome</keyword>
<sequence>MRTLDLAPHEFDVHLHFAENGLDPWFGADALVKDSDGSRAAKFTHAGETWVARLSYRDEGGLLPPTGGVTDGGARVEHETIREFQLKVARHPDEDPVGKQDFTAHMSPRWAGLHGENDDGEVVEIPVPPSLQNDGLNVRIQGSNIEFTRYLDLFQTATQVLGFSARYFQEPEHTSNILDAEKYARLHRDASGPVHARDGPIASMAHLLENDRSGYRKLVQNDQDEKGENVQGYYHTATLDAHRLGEAFPGHRLPKEVKHYYAREATRLDESEALAHPKVGASLQTSLVPAEQTVRFDDLVDLERELDQTVLSVLADAGLDVAPDDMGGSAYVELDAYWSPSTSERGPDPIQLDLTRVRQEQESVVVRHLTDGLSPVQWEALGTLVTDGGEVSPQDIATENDRHVGSVRRALRAMSELVDRKYGECALRSEYVAEMVHDAVQEARDATRTAVETSAKAIEAAERGASDAMAEWVAWCNRHGVDIRNRADALEIDMGDFEEVTWAYNGLPSVVSNRLRTAFEVWTNAGQDPERFRQAVVKFRASGVEGTRRAWKALR</sequence>
<dbReference type="Pfam" id="PF25227">
    <property type="entry name" value="DUF7845"/>
    <property type="match status" value="1"/>
</dbReference>
<dbReference type="AlphaFoldDB" id="A0A6B0SM64"/>
<evidence type="ECO:0000313" key="3">
    <source>
        <dbReference type="Proteomes" id="UP000471521"/>
    </source>
</evidence>
<name>A0A6B0SM64_9EURY</name>
<dbReference type="Proteomes" id="UP000471521">
    <property type="component" value="Unassembled WGS sequence"/>
</dbReference>
<dbReference type="InterPro" id="IPR057167">
    <property type="entry name" value="DUF7845"/>
</dbReference>
<comment type="caution">
    <text evidence="2">The sequence shown here is derived from an EMBL/GenBank/DDBJ whole genome shotgun (WGS) entry which is preliminary data.</text>
</comment>
<protein>
    <submittedName>
        <fullName evidence="2">MarR family transcriptional regulator</fullName>
    </submittedName>
</protein>
<dbReference type="EMBL" id="WUUU01000062">
    <property type="protein sequence ID" value="MXR20771.1"/>
    <property type="molecule type" value="Genomic_DNA"/>
</dbReference>
<feature type="domain" description="DUF7845" evidence="1">
    <location>
        <begin position="4"/>
        <end position="340"/>
    </location>
</feature>
<evidence type="ECO:0000259" key="1">
    <source>
        <dbReference type="Pfam" id="PF25227"/>
    </source>
</evidence>
<organism evidence="2 3">
    <name type="scientific">Halobacterium bonnevillei</name>
    <dbReference type="NCBI Taxonomy" id="2692200"/>
    <lineage>
        <taxon>Archaea</taxon>
        <taxon>Methanobacteriati</taxon>
        <taxon>Methanobacteriota</taxon>
        <taxon>Stenosarchaea group</taxon>
        <taxon>Halobacteria</taxon>
        <taxon>Halobacteriales</taxon>
        <taxon>Halobacteriaceae</taxon>
        <taxon>Halobacterium</taxon>
    </lineage>
</organism>
<accession>A0A6B0SM64</accession>
<dbReference type="RefSeq" id="WP_325064027.1">
    <property type="nucleotide sequence ID" value="NZ_WUUU01000062.1"/>
</dbReference>
<evidence type="ECO:0000313" key="2">
    <source>
        <dbReference type="EMBL" id="MXR20771.1"/>
    </source>
</evidence>
<reference evidence="2 3" key="1">
    <citation type="submission" date="2019-12" db="EMBL/GenBank/DDBJ databases">
        <title>Isolation and characterization of three novel carbon monoxide-oxidizing members of Halobacteria from salione crusts and soils.</title>
        <authorList>
            <person name="Myers M.R."/>
            <person name="King G.M."/>
        </authorList>
    </citation>
    <scope>NUCLEOTIDE SEQUENCE [LARGE SCALE GENOMIC DNA]</scope>
    <source>
        <strain evidence="2 3">PCN9</strain>
    </source>
</reference>